<dbReference type="OrthoDB" id="5946976at2759"/>
<evidence type="ECO:0000256" key="1">
    <source>
        <dbReference type="ARBA" id="ARBA00038215"/>
    </source>
</evidence>
<comment type="similarity">
    <text evidence="1">Belongs to the peptidase S12 family.</text>
</comment>
<dbReference type="Gene3D" id="2.40.128.600">
    <property type="match status" value="1"/>
</dbReference>
<feature type="compositionally biased region" description="Low complexity" evidence="2">
    <location>
        <begin position="1"/>
        <end position="19"/>
    </location>
</feature>
<dbReference type="Gene3D" id="3.40.710.10">
    <property type="entry name" value="DD-peptidase/beta-lactamase superfamily"/>
    <property type="match status" value="1"/>
</dbReference>
<accession>A0A1Y2C3X7</accession>
<evidence type="ECO:0000313" key="5">
    <source>
        <dbReference type="Proteomes" id="UP000193642"/>
    </source>
</evidence>
<gene>
    <name evidence="4" type="ORF">BCR33DRAFT_718851</name>
</gene>
<dbReference type="InterPro" id="IPR050491">
    <property type="entry name" value="AmpC-like"/>
</dbReference>
<evidence type="ECO:0000256" key="2">
    <source>
        <dbReference type="SAM" id="MobiDB-lite"/>
    </source>
</evidence>
<feature type="compositionally biased region" description="Polar residues" evidence="2">
    <location>
        <begin position="20"/>
        <end position="35"/>
    </location>
</feature>
<proteinExistence type="inferred from homology"/>
<dbReference type="InterPro" id="IPR012338">
    <property type="entry name" value="Beta-lactam/transpept-like"/>
</dbReference>
<dbReference type="EMBL" id="MCGO01000031">
    <property type="protein sequence ID" value="ORY41729.1"/>
    <property type="molecule type" value="Genomic_DNA"/>
</dbReference>
<dbReference type="Pfam" id="PF00144">
    <property type="entry name" value="Beta-lactamase"/>
    <property type="match status" value="1"/>
</dbReference>
<evidence type="ECO:0000259" key="3">
    <source>
        <dbReference type="Pfam" id="PF00144"/>
    </source>
</evidence>
<dbReference type="SUPFAM" id="SSF56601">
    <property type="entry name" value="beta-lactamase/transpeptidase-like"/>
    <property type="match status" value="1"/>
</dbReference>
<dbReference type="InterPro" id="IPR001466">
    <property type="entry name" value="Beta-lactam-related"/>
</dbReference>
<dbReference type="PANTHER" id="PTHR46825:SF15">
    <property type="entry name" value="BETA-LACTAMASE-RELATED DOMAIN-CONTAINING PROTEIN"/>
    <property type="match status" value="1"/>
</dbReference>
<feature type="region of interest" description="Disordered" evidence="2">
    <location>
        <begin position="1"/>
        <end position="35"/>
    </location>
</feature>
<dbReference type="AlphaFoldDB" id="A0A1Y2C3X7"/>
<dbReference type="STRING" id="329046.A0A1Y2C3X7"/>
<keyword evidence="5" id="KW-1185">Reference proteome</keyword>
<evidence type="ECO:0000313" key="4">
    <source>
        <dbReference type="EMBL" id="ORY41729.1"/>
    </source>
</evidence>
<dbReference type="Proteomes" id="UP000193642">
    <property type="component" value="Unassembled WGS sequence"/>
</dbReference>
<feature type="domain" description="Beta-lactamase-related" evidence="3">
    <location>
        <begin position="61"/>
        <end position="322"/>
    </location>
</feature>
<protein>
    <submittedName>
        <fullName evidence="4">Beta-lactamase/transpeptidase-like protein</fullName>
    </submittedName>
</protein>
<sequence>TTTTTRTTASGSETSTTVSRTEASVESNTSDSVTENLRNLNWNEVTDDIESLRKTSMLNDAGDPVNPDTLFQIGSTTKAFTAFGIATLVDEKKVNWETPFQDPFANAQANLVDLLSHRTGLPRHDYMMNIWSSNQVPATIKQFRQAYQYNNNMYNLAGSIAGRLYGSTWDDLVKDRILTPLGMDRTITNLEQSEYMENHARGYELRNDGSKVLVGYKEHCCVEASEGDGSMVSSVNDMAKWLSLILNKGKTPDGKELVSKEQFDMIMTPHSIVQAYGLGWLLCSYKGKMNVCHSGGMPGFLTAIDLFPNDNLGIVVFCNSSSVSPTQLSKYLSDLILFNLKDKERFAKIKVQNVTRTETLAKERYERIEKRDKNGAPTLPLGSYQGSFVNEAYGTLLIDGPDNENRFKFWINGAGERKGDFHGTLKHWENDTFGIFEGSVALEYYKDDECPMELMVEFNKDATEVRIALAGDVDT</sequence>
<comment type="caution">
    <text evidence="4">The sequence shown here is derived from an EMBL/GenBank/DDBJ whole genome shotgun (WGS) entry which is preliminary data.</text>
</comment>
<feature type="non-terminal residue" evidence="4">
    <location>
        <position position="1"/>
    </location>
</feature>
<reference evidence="4 5" key="1">
    <citation type="submission" date="2016-07" db="EMBL/GenBank/DDBJ databases">
        <title>Pervasive Adenine N6-methylation of Active Genes in Fungi.</title>
        <authorList>
            <consortium name="DOE Joint Genome Institute"/>
            <person name="Mondo S.J."/>
            <person name="Dannebaum R.O."/>
            <person name="Kuo R.C."/>
            <person name="Labutti K."/>
            <person name="Haridas S."/>
            <person name="Kuo A."/>
            <person name="Salamov A."/>
            <person name="Ahrendt S.R."/>
            <person name="Lipzen A."/>
            <person name="Sullivan W."/>
            <person name="Andreopoulos W.B."/>
            <person name="Clum A."/>
            <person name="Lindquist E."/>
            <person name="Daum C."/>
            <person name="Ramamoorthy G.K."/>
            <person name="Gryganskyi A."/>
            <person name="Culley D."/>
            <person name="Magnuson J.K."/>
            <person name="James T.Y."/>
            <person name="O'Malley M.A."/>
            <person name="Stajich J.E."/>
            <person name="Spatafora J.W."/>
            <person name="Visel A."/>
            <person name="Grigoriev I.V."/>
        </authorList>
    </citation>
    <scope>NUCLEOTIDE SEQUENCE [LARGE SCALE GENOMIC DNA]</scope>
    <source>
        <strain evidence="4 5">JEL800</strain>
    </source>
</reference>
<name>A0A1Y2C3X7_9FUNG</name>
<dbReference type="PANTHER" id="PTHR46825">
    <property type="entry name" value="D-ALANYL-D-ALANINE-CARBOXYPEPTIDASE/ENDOPEPTIDASE AMPH"/>
    <property type="match status" value="1"/>
</dbReference>
<organism evidence="4 5">
    <name type="scientific">Rhizoclosmatium globosum</name>
    <dbReference type="NCBI Taxonomy" id="329046"/>
    <lineage>
        <taxon>Eukaryota</taxon>
        <taxon>Fungi</taxon>
        <taxon>Fungi incertae sedis</taxon>
        <taxon>Chytridiomycota</taxon>
        <taxon>Chytridiomycota incertae sedis</taxon>
        <taxon>Chytridiomycetes</taxon>
        <taxon>Chytridiales</taxon>
        <taxon>Chytriomycetaceae</taxon>
        <taxon>Rhizoclosmatium</taxon>
    </lineage>
</organism>